<name>A0A6P1DW91_9GAMM</name>
<dbReference type="Pfam" id="PF07963">
    <property type="entry name" value="N_methyl"/>
    <property type="match status" value="1"/>
</dbReference>
<reference evidence="3" key="1">
    <citation type="journal article" date="2020" name="Microbiol. Resour. Announc.">
        <title>Draft Genome Sequences of Thiorhodococcus mannitoliphagus and Thiorhodococcus minor, Purple Sulfur Photosynthetic Bacteria in the Gammaproteobacterial Family Chromatiaceae.</title>
        <authorList>
            <person name="Aviles F.A."/>
            <person name="Meyer T.E."/>
            <person name="Kyndt J.A."/>
        </authorList>
    </citation>
    <scope>NUCLEOTIDE SEQUENCE [LARGE SCALE GENOMIC DNA]</scope>
    <source>
        <strain evidence="3">DSM 18266</strain>
    </source>
</reference>
<feature type="transmembrane region" description="Helical" evidence="1">
    <location>
        <begin position="12"/>
        <end position="35"/>
    </location>
</feature>
<dbReference type="InterPro" id="IPR012902">
    <property type="entry name" value="N_methyl_site"/>
</dbReference>
<organism evidence="2 3">
    <name type="scientific">Thiorhodococcus mannitoliphagus</name>
    <dbReference type="NCBI Taxonomy" id="329406"/>
    <lineage>
        <taxon>Bacteria</taxon>
        <taxon>Pseudomonadati</taxon>
        <taxon>Pseudomonadota</taxon>
        <taxon>Gammaproteobacteria</taxon>
        <taxon>Chromatiales</taxon>
        <taxon>Chromatiaceae</taxon>
        <taxon>Thiorhodococcus</taxon>
    </lineage>
</organism>
<dbReference type="AlphaFoldDB" id="A0A6P1DW91"/>
<keyword evidence="1" id="KW-0812">Transmembrane</keyword>
<dbReference type="GO" id="GO:0043683">
    <property type="term" value="P:type IV pilus assembly"/>
    <property type="evidence" value="ECO:0007669"/>
    <property type="project" value="InterPro"/>
</dbReference>
<keyword evidence="1" id="KW-0472">Membrane</keyword>
<dbReference type="PROSITE" id="PS00409">
    <property type="entry name" value="PROKAR_NTER_METHYL"/>
    <property type="match status" value="1"/>
</dbReference>
<accession>A0A6P1DW91</accession>
<reference evidence="2 3" key="2">
    <citation type="submission" date="2020-02" db="EMBL/GenBank/DDBJ databases">
        <title>Genome sequences of Thiorhodococcus mannitoliphagus and Thiorhodococcus minor, purple sulfur photosynthetic bacteria in the gammaproteobacterial family, Chromatiaceae.</title>
        <authorList>
            <person name="Aviles F.A."/>
            <person name="Meyer T.E."/>
            <person name="Kyndt J.A."/>
        </authorList>
    </citation>
    <scope>NUCLEOTIDE SEQUENCE [LARGE SCALE GENOMIC DNA]</scope>
    <source>
        <strain evidence="2 3">DSM 18266</strain>
    </source>
</reference>
<evidence type="ECO:0000313" key="3">
    <source>
        <dbReference type="Proteomes" id="UP000471640"/>
    </source>
</evidence>
<evidence type="ECO:0000256" key="1">
    <source>
        <dbReference type="SAM" id="Phobius"/>
    </source>
</evidence>
<proteinExistence type="predicted"/>
<protein>
    <recommendedName>
        <fullName evidence="4">Prepilin-type N-terminal cleavage/methylation domain-containing protein</fullName>
    </recommendedName>
</protein>
<keyword evidence="1" id="KW-1133">Transmembrane helix</keyword>
<evidence type="ECO:0000313" key="2">
    <source>
        <dbReference type="EMBL" id="NEX21423.1"/>
    </source>
</evidence>
<dbReference type="EMBL" id="JAAIJR010000054">
    <property type="protein sequence ID" value="NEX21423.1"/>
    <property type="molecule type" value="Genomic_DNA"/>
</dbReference>
<keyword evidence="3" id="KW-1185">Reference proteome</keyword>
<dbReference type="InterPro" id="IPR032092">
    <property type="entry name" value="PilW"/>
</dbReference>
<sequence length="351" mass="37240">MRSASRAPRGFSLVEIMVALLIGMLLVAAILQLFIANKQTFRATEALSRLQENARFALEVMTGDIHKTGYTGCPSSSALTNLLQNNASVWWEDFGDGTIRGYDGNTAFPGQAFGTSVGARVAGTDAVILLQAGGDEYSVVSHAAGSAQMTLDRAPAFEAGSVILVCDAKRTSILQLTAVSGSTITFASSGSTPGNSGGLTHDYGQDAKVVGYQPTAYYVGVAASGASPRSLYRYRLDVAGASANPVAEELIDEVNDLQLHYGIDANGDNLVDLAYLDATGVTDWTEVVSIRLSLLFRSAEENVTTRSQRVIFPTRDTGLANDSGSWLTAASSDRGRYWPAFSTATIRNRLP</sequence>
<gene>
    <name evidence="2" type="ORF">G3480_14050</name>
</gene>
<comment type="caution">
    <text evidence="2">The sequence shown here is derived from an EMBL/GenBank/DDBJ whole genome shotgun (WGS) entry which is preliminary data.</text>
</comment>
<dbReference type="Pfam" id="PF16074">
    <property type="entry name" value="PilW"/>
    <property type="match status" value="1"/>
</dbReference>
<dbReference type="InterPro" id="IPR045584">
    <property type="entry name" value="Pilin-like"/>
</dbReference>
<dbReference type="SUPFAM" id="SSF54523">
    <property type="entry name" value="Pili subunits"/>
    <property type="match status" value="1"/>
</dbReference>
<dbReference type="Proteomes" id="UP000471640">
    <property type="component" value="Unassembled WGS sequence"/>
</dbReference>
<dbReference type="RefSeq" id="WP_276611707.1">
    <property type="nucleotide sequence ID" value="NZ_JAAIJR010000054.1"/>
</dbReference>
<evidence type="ECO:0008006" key="4">
    <source>
        <dbReference type="Google" id="ProtNLM"/>
    </source>
</evidence>